<dbReference type="PATRIC" id="fig|1305737.6.peg.708"/>
<dbReference type="InterPro" id="IPR003399">
    <property type="entry name" value="Mce/MlaD"/>
</dbReference>
<protein>
    <submittedName>
        <fullName evidence="3">Putative ABC transport system substrate-binding protein</fullName>
    </submittedName>
</protein>
<keyword evidence="1" id="KW-0472">Membrane</keyword>
<evidence type="ECO:0000313" key="3">
    <source>
        <dbReference type="EMBL" id="KPQ07842.1"/>
    </source>
</evidence>
<evidence type="ECO:0000313" key="4">
    <source>
        <dbReference type="Proteomes" id="UP000050421"/>
    </source>
</evidence>
<keyword evidence="1" id="KW-0812">Transmembrane</keyword>
<gene>
    <name evidence="3" type="ORF">HLUCCX10_17400</name>
</gene>
<dbReference type="PANTHER" id="PTHR33371:SF4">
    <property type="entry name" value="INTERMEMBRANE PHOSPHOLIPID TRANSPORT SYSTEM BINDING PROTEIN MLAD"/>
    <property type="match status" value="1"/>
</dbReference>
<dbReference type="EMBL" id="LJXT01000168">
    <property type="protein sequence ID" value="KPQ07842.1"/>
    <property type="molecule type" value="Genomic_DNA"/>
</dbReference>
<feature type="domain" description="Mce/MlaD" evidence="2">
    <location>
        <begin position="40"/>
        <end position="117"/>
    </location>
</feature>
<dbReference type="Proteomes" id="UP000050421">
    <property type="component" value="Unassembled WGS sequence"/>
</dbReference>
<dbReference type="PANTHER" id="PTHR33371">
    <property type="entry name" value="INTERMEMBRANE PHOSPHOLIPID TRANSPORT SYSTEM BINDING PROTEIN MLAD-RELATED"/>
    <property type="match status" value="1"/>
</dbReference>
<reference evidence="3 4" key="1">
    <citation type="submission" date="2015-09" db="EMBL/GenBank/DDBJ databases">
        <title>Identification and resolution of microdiversity through metagenomic sequencing of parallel consortia.</title>
        <authorList>
            <person name="Nelson W.C."/>
            <person name="Romine M.F."/>
            <person name="Lindemann S.R."/>
        </authorList>
    </citation>
    <scope>NUCLEOTIDE SEQUENCE [LARGE SCALE GENOMIC DNA]</scope>
    <source>
        <strain evidence="3">HL-49</strain>
    </source>
</reference>
<dbReference type="InterPro" id="IPR052336">
    <property type="entry name" value="MlaD_Phospholipid_Transporter"/>
</dbReference>
<dbReference type="eggNOG" id="COG1463">
    <property type="taxonomic scope" value="Bacteria"/>
</dbReference>
<proteinExistence type="predicted"/>
<accession>A0A0N8KD86</accession>
<dbReference type="STRING" id="1305737.GCA_000526355_01683"/>
<dbReference type="Pfam" id="PF02470">
    <property type="entry name" value="MlaD"/>
    <property type="match status" value="1"/>
</dbReference>
<organism evidence="3 4">
    <name type="scientific">Algoriphagus marincola HL-49</name>
    <dbReference type="NCBI Taxonomy" id="1305737"/>
    <lineage>
        <taxon>Bacteria</taxon>
        <taxon>Pseudomonadati</taxon>
        <taxon>Bacteroidota</taxon>
        <taxon>Cytophagia</taxon>
        <taxon>Cytophagales</taxon>
        <taxon>Cyclobacteriaceae</taxon>
        <taxon>Algoriphagus</taxon>
    </lineage>
</organism>
<comment type="caution">
    <text evidence="3">The sequence shown here is derived from an EMBL/GenBank/DDBJ whole genome shotgun (WGS) entry which is preliminary data.</text>
</comment>
<feature type="transmembrane region" description="Helical" evidence="1">
    <location>
        <begin position="12"/>
        <end position="31"/>
    </location>
</feature>
<sequence length="328" mass="36544">MSTDKKISNAKLGAIVLAGLLFLVFSLYMIGRNQNILGRSIHIYVEMQDVNGLLPGNNVLYKGMNVGTVSNIDVVDENTIQVELLVRNKMAPFILKNARTTINTDGLIGNKILQIHPQEGESLPIEEGDVLIPLEQIGTEDMLRQLNSSGDYLQNTLMNLSEISEKLNQNENLWNTLSDTTILLELKDAIRSFRRAGDQATQMAASGKELLENIENGEGLAGTLISDTVMTARFERSLEQLEATTSETQAVLQNFNQLIHGVQAGEGTAGLILEDSLFRATLMQTLINLESSTERFNTNMEAMRSNFLFRGYFKKLEKEEKKAQKEEN</sequence>
<evidence type="ECO:0000259" key="2">
    <source>
        <dbReference type="Pfam" id="PF02470"/>
    </source>
</evidence>
<dbReference type="OrthoDB" id="9771725at2"/>
<keyword evidence="1" id="KW-1133">Transmembrane helix</keyword>
<evidence type="ECO:0000256" key="1">
    <source>
        <dbReference type="SAM" id="Phobius"/>
    </source>
</evidence>
<dbReference type="AlphaFoldDB" id="A0A0N8KD86"/>
<name>A0A0N8KD86_9BACT</name>